<evidence type="ECO:0000313" key="3">
    <source>
        <dbReference type="Proteomes" id="UP000321570"/>
    </source>
</evidence>
<name>A0A564Z2U4_HYMDI</name>
<evidence type="ECO:0000313" key="2">
    <source>
        <dbReference type="EMBL" id="VUZ53283.1"/>
    </source>
</evidence>
<evidence type="ECO:0000256" key="1">
    <source>
        <dbReference type="SAM" id="SignalP"/>
    </source>
</evidence>
<keyword evidence="1" id="KW-0732">Signal</keyword>
<gene>
    <name evidence="2" type="ORF">WMSIL1_LOCUS11756</name>
</gene>
<feature type="signal peptide" evidence="1">
    <location>
        <begin position="1"/>
        <end position="20"/>
    </location>
</feature>
<dbReference type="AlphaFoldDB" id="A0A564Z2U4"/>
<evidence type="ECO:0008006" key="4">
    <source>
        <dbReference type="Google" id="ProtNLM"/>
    </source>
</evidence>
<dbReference type="Proteomes" id="UP000321570">
    <property type="component" value="Unassembled WGS sequence"/>
</dbReference>
<feature type="chain" id="PRO_5021886369" description="DUF5727 domain-containing protein" evidence="1">
    <location>
        <begin position="21"/>
        <end position="114"/>
    </location>
</feature>
<dbReference type="EMBL" id="CABIJS010000555">
    <property type="protein sequence ID" value="VUZ53283.1"/>
    <property type="molecule type" value="Genomic_DNA"/>
</dbReference>
<protein>
    <recommendedName>
        <fullName evidence="4">DUF5727 domain-containing protein</fullName>
    </recommendedName>
</protein>
<keyword evidence="3" id="KW-1185">Reference proteome</keyword>
<sequence length="114" mass="13190">MKYTLYLLILALIFIKLVSCFTFVLDVLKNPETGEEYVDYEGEIFYLTDGPWDEETAFIKNECVVRMQLSKSIPGPQRKGSALCKADYEKFGATNWKEFSEEQVKLPKSEFIIV</sequence>
<accession>A0A564Z2U4</accession>
<proteinExistence type="predicted"/>
<organism evidence="2 3">
    <name type="scientific">Hymenolepis diminuta</name>
    <name type="common">Rat tapeworm</name>
    <dbReference type="NCBI Taxonomy" id="6216"/>
    <lineage>
        <taxon>Eukaryota</taxon>
        <taxon>Metazoa</taxon>
        <taxon>Spiralia</taxon>
        <taxon>Lophotrochozoa</taxon>
        <taxon>Platyhelminthes</taxon>
        <taxon>Cestoda</taxon>
        <taxon>Eucestoda</taxon>
        <taxon>Cyclophyllidea</taxon>
        <taxon>Hymenolepididae</taxon>
        <taxon>Hymenolepis</taxon>
    </lineage>
</organism>
<reference evidence="2 3" key="1">
    <citation type="submission" date="2019-07" db="EMBL/GenBank/DDBJ databases">
        <authorList>
            <person name="Jastrzebski P J."/>
            <person name="Paukszto L."/>
            <person name="Jastrzebski P J."/>
        </authorList>
    </citation>
    <scope>NUCLEOTIDE SEQUENCE [LARGE SCALE GENOMIC DNA]</scope>
    <source>
        <strain evidence="2 3">WMS-il1</strain>
    </source>
</reference>